<dbReference type="EMBL" id="JAVRRT010000001">
    <property type="protein sequence ID" value="KAK5174917.1"/>
    <property type="molecule type" value="Genomic_DNA"/>
</dbReference>
<feature type="domain" description="Prion-inhibition and propagation HeLo" evidence="2">
    <location>
        <begin position="6"/>
        <end position="215"/>
    </location>
</feature>
<evidence type="ECO:0000259" key="2">
    <source>
        <dbReference type="Pfam" id="PF14479"/>
    </source>
</evidence>
<proteinExistence type="predicted"/>
<keyword evidence="4" id="KW-1185">Reference proteome</keyword>
<dbReference type="RefSeq" id="XP_064663555.1">
    <property type="nucleotide sequence ID" value="XM_064797321.1"/>
</dbReference>
<dbReference type="InterPro" id="IPR038305">
    <property type="entry name" value="HeLo_sf"/>
</dbReference>
<sequence length="327" mass="35858">MAEAAGLAFGGVGLVALLDTAMSTFDKIDAAKSYGKDYQKLALKAYFLRLRLSRWAEALQLVDKAADEPCYYNPAGVPLDDQSKQVGAPATGGPLNETEYDNVRQLLGQIGSDIERTKRYAERYDQIKTGGQVTTQDQRELDMIDKLISKVNSLALKRQKGTSISRKALWAVRDGGKFRNLLEQIDESLTDLEKIFPDATKAKQRQVRDELVKTDAEELVRPSGIEEPADDGQATMAVLAEATTGVDALLQEAIKKAVPGDDLKNRFESEVVMIENVRLSQGLEVMSGYVGPTNVGRTSVFSGSMKGSGNARIFQGEYYGSKRVFDD</sequence>
<comment type="caution">
    <text evidence="3">The sequence shown here is derived from an EMBL/GenBank/DDBJ whole genome shotgun (WGS) entry which is preliminary data.</text>
</comment>
<organism evidence="3 4">
    <name type="scientific">Saxophila tyrrhenica</name>
    <dbReference type="NCBI Taxonomy" id="1690608"/>
    <lineage>
        <taxon>Eukaryota</taxon>
        <taxon>Fungi</taxon>
        <taxon>Dikarya</taxon>
        <taxon>Ascomycota</taxon>
        <taxon>Pezizomycotina</taxon>
        <taxon>Dothideomycetes</taxon>
        <taxon>Dothideomycetidae</taxon>
        <taxon>Mycosphaerellales</taxon>
        <taxon>Extremaceae</taxon>
        <taxon>Saxophila</taxon>
    </lineage>
</organism>
<feature type="signal peptide" evidence="1">
    <location>
        <begin position="1"/>
        <end position="23"/>
    </location>
</feature>
<feature type="chain" id="PRO_5043552762" description="Prion-inhibition and propagation HeLo domain-containing protein" evidence="1">
    <location>
        <begin position="24"/>
        <end position="327"/>
    </location>
</feature>
<evidence type="ECO:0000313" key="3">
    <source>
        <dbReference type="EMBL" id="KAK5174917.1"/>
    </source>
</evidence>
<dbReference type="InterPro" id="IPR029498">
    <property type="entry name" value="HeLo_dom"/>
</dbReference>
<gene>
    <name evidence="3" type="ORF">LTR77_000053</name>
</gene>
<name>A0AAV9PM61_9PEZI</name>
<protein>
    <recommendedName>
        <fullName evidence="2">Prion-inhibition and propagation HeLo domain-containing protein</fullName>
    </recommendedName>
</protein>
<keyword evidence="1" id="KW-0732">Signal</keyword>
<reference evidence="3 4" key="1">
    <citation type="submission" date="2023-08" db="EMBL/GenBank/DDBJ databases">
        <title>Black Yeasts Isolated from many extreme environments.</title>
        <authorList>
            <person name="Coleine C."/>
            <person name="Stajich J.E."/>
            <person name="Selbmann L."/>
        </authorList>
    </citation>
    <scope>NUCLEOTIDE SEQUENCE [LARGE SCALE GENOMIC DNA]</scope>
    <source>
        <strain evidence="3 4">CCFEE 5935</strain>
    </source>
</reference>
<evidence type="ECO:0000313" key="4">
    <source>
        <dbReference type="Proteomes" id="UP001337655"/>
    </source>
</evidence>
<dbReference type="GeneID" id="89921405"/>
<dbReference type="Proteomes" id="UP001337655">
    <property type="component" value="Unassembled WGS sequence"/>
</dbReference>
<evidence type="ECO:0000256" key="1">
    <source>
        <dbReference type="SAM" id="SignalP"/>
    </source>
</evidence>
<dbReference type="Pfam" id="PF14479">
    <property type="entry name" value="HeLo"/>
    <property type="match status" value="1"/>
</dbReference>
<dbReference type="Gene3D" id="1.20.120.1020">
    <property type="entry name" value="Prion-inhibition and propagation, HeLo domain"/>
    <property type="match status" value="1"/>
</dbReference>
<accession>A0AAV9PM61</accession>
<dbReference type="AlphaFoldDB" id="A0AAV9PM61"/>